<dbReference type="Proteomes" id="UP000231246">
    <property type="component" value="Unassembled WGS sequence"/>
</dbReference>
<accession>A0A2H0BXX8</accession>
<dbReference type="InterPro" id="IPR021341">
    <property type="entry name" value="DUF2958"/>
</dbReference>
<comment type="caution">
    <text evidence="1">The sequence shown here is derived from an EMBL/GenBank/DDBJ whole genome shotgun (WGS) entry which is preliminary data.</text>
</comment>
<proteinExistence type="predicted"/>
<gene>
    <name evidence="1" type="ORF">COW99_02220</name>
</gene>
<dbReference type="EMBL" id="PCTA01000015">
    <property type="protein sequence ID" value="PIP61818.1"/>
    <property type="molecule type" value="Genomic_DNA"/>
</dbReference>
<sequence length="62" mass="7272">MKLLTKVFFGFVSIFGDYNDEWGYFSLNELKTYVGKFGLGIERDLHFEKQRMSKVMPSAILE</sequence>
<organism evidence="1 2">
    <name type="scientific">Candidatus Roizmanbacteria bacterium CG22_combo_CG10-13_8_21_14_all_38_20</name>
    <dbReference type="NCBI Taxonomy" id="1974862"/>
    <lineage>
        <taxon>Bacteria</taxon>
        <taxon>Candidatus Roizmaniibacteriota</taxon>
    </lineage>
</organism>
<evidence type="ECO:0000313" key="1">
    <source>
        <dbReference type="EMBL" id="PIP61818.1"/>
    </source>
</evidence>
<dbReference type="Pfam" id="PF11171">
    <property type="entry name" value="DUF2958"/>
    <property type="match status" value="1"/>
</dbReference>
<dbReference type="AlphaFoldDB" id="A0A2H0BXX8"/>
<reference evidence="1 2" key="1">
    <citation type="submission" date="2017-09" db="EMBL/GenBank/DDBJ databases">
        <title>Depth-based differentiation of microbial function through sediment-hosted aquifers and enrichment of novel symbionts in the deep terrestrial subsurface.</title>
        <authorList>
            <person name="Probst A.J."/>
            <person name="Ladd B."/>
            <person name="Jarett J.K."/>
            <person name="Geller-Mcgrath D.E."/>
            <person name="Sieber C.M."/>
            <person name="Emerson J.B."/>
            <person name="Anantharaman K."/>
            <person name="Thomas B.C."/>
            <person name="Malmstrom R."/>
            <person name="Stieglmeier M."/>
            <person name="Klingl A."/>
            <person name="Woyke T."/>
            <person name="Ryan C.M."/>
            <person name="Banfield J.F."/>
        </authorList>
    </citation>
    <scope>NUCLEOTIDE SEQUENCE [LARGE SCALE GENOMIC DNA]</scope>
    <source>
        <strain evidence="1">CG22_combo_CG10-13_8_21_14_all_38_20</strain>
    </source>
</reference>
<evidence type="ECO:0000313" key="2">
    <source>
        <dbReference type="Proteomes" id="UP000231246"/>
    </source>
</evidence>
<name>A0A2H0BXX8_9BACT</name>
<protein>
    <submittedName>
        <fullName evidence="1">Uncharacterized protein</fullName>
    </submittedName>
</protein>